<dbReference type="EMBL" id="CAADGD010000001">
    <property type="protein sequence ID" value="VFK68259.1"/>
    <property type="molecule type" value="Genomic_DNA"/>
</dbReference>
<protein>
    <submittedName>
        <fullName evidence="1">Uncharacterized protein</fullName>
    </submittedName>
</protein>
<proteinExistence type="predicted"/>
<evidence type="ECO:0000313" key="2">
    <source>
        <dbReference type="EMBL" id="VFK68259.1"/>
    </source>
</evidence>
<accession>A0A450ZWF2</accession>
<sequence length="62" mass="6438">MGLCGSFSTTSPAATIKGINIAGMRKPAGACLIAIGNSPSHQGDSPKTLYVRIIFCSSRLRL</sequence>
<reference evidence="1" key="1">
    <citation type="submission" date="2019-02" db="EMBL/GenBank/DDBJ databases">
        <authorList>
            <person name="Gruber-Vodicka R. H."/>
            <person name="Seah K. B. B."/>
        </authorList>
    </citation>
    <scope>NUCLEOTIDE SEQUENCE</scope>
    <source>
        <strain evidence="2">BECK_BY19</strain>
        <strain evidence="1">BECK_BY8</strain>
    </source>
</reference>
<organism evidence="1">
    <name type="scientific">Candidatus Kentrum sp. UNK</name>
    <dbReference type="NCBI Taxonomy" id="2126344"/>
    <lineage>
        <taxon>Bacteria</taxon>
        <taxon>Pseudomonadati</taxon>
        <taxon>Pseudomonadota</taxon>
        <taxon>Gammaproteobacteria</taxon>
        <taxon>Candidatus Kentrum</taxon>
    </lineage>
</organism>
<name>A0A450ZWF2_9GAMM</name>
<evidence type="ECO:0000313" key="1">
    <source>
        <dbReference type="EMBL" id="VFK58134.1"/>
    </source>
</evidence>
<dbReference type="EMBL" id="CAADFZ010000002">
    <property type="protein sequence ID" value="VFK58134.1"/>
    <property type="molecule type" value="Genomic_DNA"/>
</dbReference>
<dbReference type="AlphaFoldDB" id="A0A450ZWF2"/>
<gene>
    <name evidence="1" type="ORF">BECKUNK1418G_GA0071005_100218</name>
    <name evidence="2" type="ORF">BECKUNK1418H_GA0071006_100118</name>
</gene>